<dbReference type="InterPro" id="IPR036890">
    <property type="entry name" value="HATPase_C_sf"/>
</dbReference>
<dbReference type="SUPFAM" id="SSF55874">
    <property type="entry name" value="ATPase domain of HSP90 chaperone/DNA topoisomerase II/histidine kinase"/>
    <property type="match status" value="1"/>
</dbReference>
<evidence type="ECO:0000256" key="1">
    <source>
        <dbReference type="ARBA" id="ARBA00022527"/>
    </source>
</evidence>
<keyword evidence="3" id="KW-0547">Nucleotide-binding</keyword>
<accession>A0ABX0XVX1</accession>
<reference evidence="3 4" key="1">
    <citation type="submission" date="2020-03" db="EMBL/GenBank/DDBJ databases">
        <title>WGS of the type strain of Planosporangium spp.</title>
        <authorList>
            <person name="Thawai C."/>
        </authorList>
    </citation>
    <scope>NUCLEOTIDE SEQUENCE [LARGE SCALE GENOMIC DNA]</scope>
    <source>
        <strain evidence="3 4">TBRC 5610</strain>
    </source>
</reference>
<proteinExistence type="predicted"/>
<keyword evidence="1" id="KW-0723">Serine/threonine-protein kinase</keyword>
<dbReference type="InterPro" id="IPR003594">
    <property type="entry name" value="HATPase_dom"/>
</dbReference>
<dbReference type="PANTHER" id="PTHR35526">
    <property type="entry name" value="ANTI-SIGMA-F FACTOR RSBW-RELATED"/>
    <property type="match status" value="1"/>
</dbReference>
<gene>
    <name evidence="3" type="ORF">HC031_10020</name>
</gene>
<keyword evidence="1" id="KW-0418">Kinase</keyword>
<keyword evidence="4" id="KW-1185">Reference proteome</keyword>
<keyword evidence="1" id="KW-0808">Transferase</keyword>
<keyword evidence="3" id="KW-0067">ATP-binding</keyword>
<dbReference type="Pfam" id="PF13581">
    <property type="entry name" value="HATPase_c_2"/>
    <property type="match status" value="1"/>
</dbReference>
<name>A0ABX0XVX1_9ACTN</name>
<dbReference type="PANTHER" id="PTHR35526:SF3">
    <property type="entry name" value="ANTI-SIGMA-F FACTOR RSBW"/>
    <property type="match status" value="1"/>
</dbReference>
<sequence length="124" mass="13145">MPGRRFDQSRSAVPAARRYIVEALSAMPFDLVSTAGLLVSELASNAVLHGGGAFDVSVEYVPDKGLVRIEVTDSGDGQPTVQAPSVTAEHGRGLLLVDKLANAWGVQRGSTRKTVWFELVSPPA</sequence>
<dbReference type="Gene3D" id="3.30.565.10">
    <property type="entry name" value="Histidine kinase-like ATPase, C-terminal domain"/>
    <property type="match status" value="1"/>
</dbReference>
<protein>
    <submittedName>
        <fullName evidence="3">ATP-binding protein</fullName>
    </submittedName>
</protein>
<evidence type="ECO:0000313" key="3">
    <source>
        <dbReference type="EMBL" id="NJC70042.1"/>
    </source>
</evidence>
<evidence type="ECO:0000259" key="2">
    <source>
        <dbReference type="Pfam" id="PF13581"/>
    </source>
</evidence>
<feature type="domain" description="Histidine kinase/HSP90-like ATPase" evidence="2">
    <location>
        <begin position="11"/>
        <end position="117"/>
    </location>
</feature>
<dbReference type="EMBL" id="JAATVY010000005">
    <property type="protein sequence ID" value="NJC70042.1"/>
    <property type="molecule type" value="Genomic_DNA"/>
</dbReference>
<dbReference type="RefSeq" id="WP_167924954.1">
    <property type="nucleotide sequence ID" value="NZ_JAATVY010000005.1"/>
</dbReference>
<comment type="caution">
    <text evidence="3">The sequence shown here is derived from an EMBL/GenBank/DDBJ whole genome shotgun (WGS) entry which is preliminary data.</text>
</comment>
<dbReference type="CDD" id="cd16936">
    <property type="entry name" value="HATPase_RsbW-like"/>
    <property type="match status" value="1"/>
</dbReference>
<dbReference type="Proteomes" id="UP000722989">
    <property type="component" value="Unassembled WGS sequence"/>
</dbReference>
<dbReference type="InterPro" id="IPR050267">
    <property type="entry name" value="Anti-sigma-factor_SerPK"/>
</dbReference>
<evidence type="ECO:0000313" key="4">
    <source>
        <dbReference type="Proteomes" id="UP000722989"/>
    </source>
</evidence>
<dbReference type="GO" id="GO:0005524">
    <property type="term" value="F:ATP binding"/>
    <property type="evidence" value="ECO:0007669"/>
    <property type="project" value="UniProtKB-KW"/>
</dbReference>
<organism evidence="3 4">
    <name type="scientific">Planosporangium thailandense</name>
    <dbReference type="NCBI Taxonomy" id="765197"/>
    <lineage>
        <taxon>Bacteria</taxon>
        <taxon>Bacillati</taxon>
        <taxon>Actinomycetota</taxon>
        <taxon>Actinomycetes</taxon>
        <taxon>Micromonosporales</taxon>
        <taxon>Micromonosporaceae</taxon>
        <taxon>Planosporangium</taxon>
    </lineage>
</organism>